<dbReference type="Proteomes" id="UP000502706">
    <property type="component" value="Plasmid unnamed1"/>
</dbReference>
<dbReference type="KEGG" id="rmar:GBA65_21950"/>
<protein>
    <submittedName>
        <fullName evidence="1">Uncharacterized protein</fullName>
    </submittedName>
</protein>
<dbReference type="EMBL" id="CP045122">
    <property type="protein sequence ID" value="QIN81100.1"/>
    <property type="molecule type" value="Genomic_DNA"/>
</dbReference>
<dbReference type="AlphaFoldDB" id="A0A6G8Q3T8"/>
<gene>
    <name evidence="1" type="ORF">GBA65_21950</name>
</gene>
<geneLocation type="plasmid" evidence="1 2">
    <name>unnamed1</name>
</geneLocation>
<keyword evidence="2" id="KW-1185">Reference proteome</keyword>
<proteinExistence type="predicted"/>
<reference evidence="1 2" key="1">
    <citation type="submission" date="2019-10" db="EMBL/GenBank/DDBJ databases">
        <title>Rubrobacter sp nov SCSIO 52915 isolated from a deep-sea sediment in the South China Sea.</title>
        <authorList>
            <person name="Chen R.W."/>
        </authorList>
    </citation>
    <scope>NUCLEOTIDE SEQUENCE [LARGE SCALE GENOMIC DNA]</scope>
    <source>
        <strain evidence="1 2">SCSIO 52915</strain>
        <plasmid evidence="1 2">unnamed1</plasmid>
    </source>
</reference>
<accession>A0A6G8Q3T8</accession>
<sequence>MRVRAGEEAIGILAWASKKADPPEALLDWARKKSRGYYRPHRRRPDGNEEYARCLEHLGRKEAEAAEKRGSGLTQREVEELTGLWYAPGHRAAMRRIPAAAWDQLQRELEDDEEAA</sequence>
<evidence type="ECO:0000313" key="1">
    <source>
        <dbReference type="EMBL" id="QIN81100.1"/>
    </source>
</evidence>
<name>A0A6G8Q3T8_9ACTN</name>
<evidence type="ECO:0000313" key="2">
    <source>
        <dbReference type="Proteomes" id="UP000502706"/>
    </source>
</evidence>
<keyword evidence="1" id="KW-0614">Plasmid</keyword>
<organism evidence="1 2">
    <name type="scientific">Rubrobacter marinus</name>
    <dbReference type="NCBI Taxonomy" id="2653852"/>
    <lineage>
        <taxon>Bacteria</taxon>
        <taxon>Bacillati</taxon>
        <taxon>Actinomycetota</taxon>
        <taxon>Rubrobacteria</taxon>
        <taxon>Rubrobacterales</taxon>
        <taxon>Rubrobacteraceae</taxon>
        <taxon>Rubrobacter</taxon>
    </lineage>
</organism>
<dbReference type="RefSeq" id="WP_166398813.1">
    <property type="nucleotide sequence ID" value="NZ_CP045122.1"/>
</dbReference>